<organism evidence="1 2">
    <name type="scientific">Panagrolaimus sp. JU765</name>
    <dbReference type="NCBI Taxonomy" id="591449"/>
    <lineage>
        <taxon>Eukaryota</taxon>
        <taxon>Metazoa</taxon>
        <taxon>Ecdysozoa</taxon>
        <taxon>Nematoda</taxon>
        <taxon>Chromadorea</taxon>
        <taxon>Rhabditida</taxon>
        <taxon>Tylenchina</taxon>
        <taxon>Panagrolaimomorpha</taxon>
        <taxon>Panagrolaimoidea</taxon>
        <taxon>Panagrolaimidae</taxon>
        <taxon>Panagrolaimus</taxon>
    </lineage>
</organism>
<evidence type="ECO:0000313" key="1">
    <source>
        <dbReference type="Proteomes" id="UP000887576"/>
    </source>
</evidence>
<reference evidence="2" key="1">
    <citation type="submission" date="2022-11" db="UniProtKB">
        <authorList>
            <consortium name="WormBaseParasite"/>
        </authorList>
    </citation>
    <scope>IDENTIFICATION</scope>
</reference>
<protein>
    <submittedName>
        <fullName evidence="2">Chaperone DnaJ C-terminal domain-containing protein</fullName>
    </submittedName>
</protein>
<dbReference type="WBParaSite" id="JU765_v2.g18723.t2">
    <property type="protein sequence ID" value="JU765_v2.g18723.t2"/>
    <property type="gene ID" value="JU765_v2.g18723"/>
</dbReference>
<evidence type="ECO:0000313" key="2">
    <source>
        <dbReference type="WBParaSite" id="JU765_v2.g18723.t2"/>
    </source>
</evidence>
<accession>A0AC34QRL7</accession>
<name>A0AC34QRL7_9BILA</name>
<proteinExistence type="predicted"/>
<sequence length="186" mass="21118">MALVCFFKVEIEVGADDGLPINFVGEGEPHIEGEPGDLQFVIKVEKHKIFERRGMDLYTNVTISLQQALNGFQMEITHLDGHKVEIVRDKITWPGARIRKKDEGMPSISDNNKKGILVDGGRKTSGHHLAQTKRFSTKNLQWTSRLLKLQFYLSVISKNDAGNFDGLFQFFWLKILAVVKFDIISD</sequence>
<dbReference type="Proteomes" id="UP000887576">
    <property type="component" value="Unplaced"/>
</dbReference>